<dbReference type="GO" id="GO:0006465">
    <property type="term" value="P:signal peptide processing"/>
    <property type="evidence" value="ECO:0007669"/>
    <property type="project" value="InterPro"/>
</dbReference>
<dbReference type="EMBL" id="LVWG01000032">
    <property type="protein sequence ID" value="KZK74104.1"/>
    <property type="molecule type" value="Genomic_DNA"/>
</dbReference>
<gene>
    <name evidence="3" type="ORF">A3K90_07765</name>
</gene>
<reference evidence="3 4" key="1">
    <citation type="submission" date="2016-03" db="EMBL/GenBank/DDBJ databases">
        <title>Speciation and ecological success in dimly lit waters: horizontal gene transfer in a green sulfur bacteria bloom unveiled by metagenomic assembly.</title>
        <authorList>
            <person name="Llorens-Mares T."/>
            <person name="Liu Z."/>
            <person name="Allen L.Z."/>
            <person name="Rusch D.B."/>
            <person name="Craig M.T."/>
            <person name="Dupont C.L."/>
            <person name="Bryant D.A."/>
            <person name="Casamayor E.O."/>
        </authorList>
    </citation>
    <scope>NUCLEOTIDE SEQUENCE [LARGE SCALE GENOMIC DNA]</scope>
    <source>
        <strain evidence="3">CIII</strain>
    </source>
</reference>
<dbReference type="Proteomes" id="UP000076481">
    <property type="component" value="Unassembled WGS sequence"/>
</dbReference>
<feature type="active site" description="Nucleophile" evidence="1">
    <location>
        <position position="387"/>
    </location>
</feature>
<dbReference type="Gene3D" id="6.20.330.10">
    <property type="match status" value="1"/>
</dbReference>
<feature type="domain" description="Peptidase S49" evidence="2">
    <location>
        <begin position="120"/>
        <end position="255"/>
    </location>
</feature>
<dbReference type="GO" id="GO:0016020">
    <property type="term" value="C:membrane"/>
    <property type="evidence" value="ECO:0007669"/>
    <property type="project" value="InterPro"/>
</dbReference>
<organism evidence="3 4">
    <name type="scientific">Pelodictyon luteolum</name>
    <dbReference type="NCBI Taxonomy" id="1100"/>
    <lineage>
        <taxon>Bacteria</taxon>
        <taxon>Pseudomonadati</taxon>
        <taxon>Chlorobiota</taxon>
        <taxon>Chlorobiia</taxon>
        <taxon>Chlorobiales</taxon>
        <taxon>Chlorobiaceae</taxon>
        <taxon>Chlorobium/Pelodictyon group</taxon>
        <taxon>Pelodictyon</taxon>
    </lineage>
</organism>
<dbReference type="SUPFAM" id="SSF52096">
    <property type="entry name" value="ClpP/crotonase"/>
    <property type="match status" value="2"/>
</dbReference>
<dbReference type="Gene3D" id="3.90.226.10">
    <property type="entry name" value="2-enoyl-CoA Hydratase, Chain A, domain 1"/>
    <property type="match status" value="3"/>
</dbReference>
<dbReference type="InterPro" id="IPR004634">
    <property type="entry name" value="Pept_S49_pIV"/>
</dbReference>
<proteinExistence type="predicted"/>
<sequence>MKQIRSKTGCLKRGCLFTVLLPLVCLALILWLHHASRSLPDRFVLSVPLSGSLDERAPSASGLPFASAEGPLSLQDLLFTLHHASSDPRVAAVLLDIDAVRTTPAKISELRRAIERVRTGGKKVFAFLHSPEDSDCMLGAACDSVIVEEGGFMLLDGLRAETLYFATPLRKIGMSFQAAQWKRYKSGIEPFVRTGPSPEAEEEVSALLDEVYRDYIGYVSRRRHITPDSLRSIIDNVTLMTSREAVRLGLADGAASSWRFRRELERRLTGKEPDPESGFFVGADRYRDSMEWPMKADTKDRIALITMSGPIVRTTGEEALGLGSGVDVEAVRRSLEGALKDHRVKAMVLRIDSPGGDALASSDMLEMLDSAAVRKPLVVSMSGVAASGGYMAALSGHSIFAEPLSITGSIGVYALKPEISGLVQKIGLGRSVVTRGRNADANSIYKPLDGEAYSKFVEASGEVYRDFVAKVARARKMSSGRVDSLAGGRVWSGRRALEVGLVDHFGGLFDALVEAQRLGGIDSARQPEIVFYPREKSWLELLYSGDFSAIGSRVESSLAGRVIGRLMPGMGPVPAALYPLLSGDHGGEVLTVMPCDIIIR</sequence>
<dbReference type="PIRSF" id="PIRSF001217">
    <property type="entry name" value="Protease_4_SppA"/>
    <property type="match status" value="1"/>
</dbReference>
<feature type="active site" description="Proton donor/acceptor" evidence="1">
    <location>
        <position position="185"/>
    </location>
</feature>
<dbReference type="GO" id="GO:0008233">
    <property type="term" value="F:peptidase activity"/>
    <property type="evidence" value="ECO:0007669"/>
    <property type="project" value="InterPro"/>
</dbReference>
<dbReference type="PANTHER" id="PTHR33209:SF2">
    <property type="entry name" value="CHROMOSOME UNDETERMINED SCAFFOLD_55, WHOLE GENOME SHOTGUN SEQUENCE"/>
    <property type="match status" value="1"/>
</dbReference>
<dbReference type="AlphaFoldDB" id="A0A165LJ20"/>
<dbReference type="InterPro" id="IPR047272">
    <property type="entry name" value="S49_SppA_C"/>
</dbReference>
<dbReference type="PANTHER" id="PTHR33209">
    <property type="entry name" value="PROTEASE 4"/>
    <property type="match status" value="1"/>
</dbReference>
<accession>A0A165LJ20</accession>
<dbReference type="RefSeq" id="WP_303681930.1">
    <property type="nucleotide sequence ID" value="NZ_LVWG01000032.1"/>
</dbReference>
<protein>
    <submittedName>
        <fullName evidence="3">Signal peptide peptidase SppA</fullName>
    </submittedName>
</protein>
<dbReference type="CDD" id="cd07018">
    <property type="entry name" value="S49_SppA_67K_type"/>
    <property type="match status" value="1"/>
</dbReference>
<feature type="domain" description="Peptidase S49" evidence="2">
    <location>
        <begin position="374"/>
        <end position="518"/>
    </location>
</feature>
<dbReference type="Pfam" id="PF01343">
    <property type="entry name" value="Peptidase_S49"/>
    <property type="match status" value="2"/>
</dbReference>
<dbReference type="InterPro" id="IPR029045">
    <property type="entry name" value="ClpP/crotonase-like_dom_sf"/>
</dbReference>
<dbReference type="InterPro" id="IPR047217">
    <property type="entry name" value="S49_SppA_67K_type_N"/>
</dbReference>
<dbReference type="CDD" id="cd07023">
    <property type="entry name" value="S49_Sppa_N_C"/>
    <property type="match status" value="1"/>
</dbReference>
<evidence type="ECO:0000313" key="3">
    <source>
        <dbReference type="EMBL" id="KZK74104.1"/>
    </source>
</evidence>
<dbReference type="InterPro" id="IPR002142">
    <property type="entry name" value="Peptidase_S49"/>
</dbReference>
<evidence type="ECO:0000313" key="4">
    <source>
        <dbReference type="Proteomes" id="UP000076481"/>
    </source>
</evidence>
<evidence type="ECO:0000259" key="2">
    <source>
        <dbReference type="Pfam" id="PF01343"/>
    </source>
</evidence>
<name>A0A165LJ20_PELLU</name>
<comment type="caution">
    <text evidence="3">The sequence shown here is derived from an EMBL/GenBank/DDBJ whole genome shotgun (WGS) entry which is preliminary data.</text>
</comment>
<evidence type="ECO:0000256" key="1">
    <source>
        <dbReference type="PIRSR" id="PIRSR001217-1"/>
    </source>
</evidence>